<protein>
    <submittedName>
        <fullName evidence="3">Putative capsid protein</fullName>
    </submittedName>
</protein>
<keyword evidence="2" id="KW-0946">Virion</keyword>
<comment type="subcellular location">
    <subcellularLocation>
        <location evidence="1">Virion</location>
    </subcellularLocation>
</comment>
<name>A0A6M3XUP8_9ZZZZ</name>
<organism evidence="3">
    <name type="scientific">viral metagenome</name>
    <dbReference type="NCBI Taxonomy" id="1070528"/>
    <lineage>
        <taxon>unclassified sequences</taxon>
        <taxon>metagenomes</taxon>
        <taxon>organismal metagenomes</taxon>
    </lineage>
</organism>
<dbReference type="NCBIfam" id="TIGR01554">
    <property type="entry name" value="major_cap_HK97"/>
    <property type="match status" value="1"/>
</dbReference>
<evidence type="ECO:0000256" key="2">
    <source>
        <dbReference type="ARBA" id="ARBA00022844"/>
    </source>
</evidence>
<accession>A0A6M3XUP8</accession>
<reference evidence="3" key="1">
    <citation type="submission" date="2020-03" db="EMBL/GenBank/DDBJ databases">
        <title>The deep terrestrial virosphere.</title>
        <authorList>
            <person name="Holmfeldt K."/>
            <person name="Nilsson E."/>
            <person name="Simone D."/>
            <person name="Lopez-Fernandez M."/>
            <person name="Wu X."/>
            <person name="de Brujin I."/>
            <person name="Lundin D."/>
            <person name="Andersson A."/>
            <person name="Bertilsson S."/>
            <person name="Dopson M."/>
        </authorList>
    </citation>
    <scope>NUCLEOTIDE SEQUENCE</scope>
    <source>
        <strain evidence="3">TM448B02743</strain>
    </source>
</reference>
<sequence>MPTENKDLREAWVTKADMAMADMNAGGVLVRDQRKRFILVNIKGTAMTERVRVTTLSRESEEIPKMTTFGAQVWYPGTESQALVLAQRSKPAFDKVTLTSQEIVAQVDYPRYVLENQVEGPRFNATLIGYLGVHSRRDIENLIINGNTVTGANTYLRMFNGMIAAAVSNTYAAGAVALLSAPLHLTNLTMPDEYDQQPNLAYFTNKVAWSSYYDELAARGTAMGDTFQAKSVPLPYRGEGVHKVPLFPNNLGVGVNETVVLYLDPKQFIFAWHDQIGTWTEYNGRERVWTVVLTARVAEGYEHEPAVVKTTGILGQ</sequence>
<dbReference type="GO" id="GO:0044423">
    <property type="term" value="C:virion component"/>
    <property type="evidence" value="ECO:0007669"/>
    <property type="project" value="UniProtKB-KW"/>
</dbReference>
<dbReference type="EMBL" id="MT144946">
    <property type="protein sequence ID" value="QJI01731.1"/>
    <property type="molecule type" value="Genomic_DNA"/>
</dbReference>
<dbReference type="InterPro" id="IPR024455">
    <property type="entry name" value="Phage_capsid"/>
</dbReference>
<gene>
    <name evidence="3" type="ORF">TM448B02743_0003</name>
</gene>
<evidence type="ECO:0000256" key="1">
    <source>
        <dbReference type="ARBA" id="ARBA00004328"/>
    </source>
</evidence>
<dbReference type="AlphaFoldDB" id="A0A6M3XUP8"/>
<proteinExistence type="predicted"/>
<evidence type="ECO:0000313" key="3">
    <source>
        <dbReference type="EMBL" id="QJI01731.1"/>
    </source>
</evidence>
<dbReference type="SUPFAM" id="SSF56563">
    <property type="entry name" value="Major capsid protein gp5"/>
    <property type="match status" value="1"/>
</dbReference>